<dbReference type="Pfam" id="PF07685">
    <property type="entry name" value="GATase_3"/>
    <property type="match status" value="1"/>
</dbReference>
<keyword evidence="10" id="KW-0436">Ligase</keyword>
<evidence type="ECO:0000256" key="3">
    <source>
        <dbReference type="ARBA" id="ARBA00019833"/>
    </source>
</evidence>
<comment type="function">
    <text evidence="6 7">Catalyzes amidations at positions B, D, E, and G on adenosylcobyrinic A,C-diamide. NH(2) groups are provided by glutamine, and one molecule of ATP is hydrogenolyzed for each amidation.</text>
</comment>
<dbReference type="InterPro" id="IPR011698">
    <property type="entry name" value="GATase_3"/>
</dbReference>
<dbReference type="GO" id="GO:0009236">
    <property type="term" value="P:cobalamin biosynthetic process"/>
    <property type="evidence" value="ECO:0007669"/>
    <property type="project" value="UniProtKB-UniRule"/>
</dbReference>
<evidence type="ECO:0000313" key="10">
    <source>
        <dbReference type="EMBL" id="EFV95997.1"/>
    </source>
</evidence>
<keyword evidence="5 7" id="KW-0315">Glutamine amidotransferase</keyword>
<dbReference type="Pfam" id="PF01656">
    <property type="entry name" value="CbiA"/>
    <property type="match status" value="1"/>
</dbReference>
<dbReference type="HAMAP" id="MF_00028">
    <property type="entry name" value="CobQ"/>
    <property type="match status" value="1"/>
</dbReference>
<proteinExistence type="inferred from homology"/>
<evidence type="ECO:0000256" key="1">
    <source>
        <dbReference type="ARBA" id="ARBA00004953"/>
    </source>
</evidence>
<dbReference type="SUPFAM" id="SSF52540">
    <property type="entry name" value="P-loop containing nucleoside triphosphate hydrolases"/>
    <property type="match status" value="1"/>
</dbReference>
<keyword evidence="4 7" id="KW-0169">Cobalamin biosynthesis</keyword>
<sequence length="545" mass="57744">MALVGAGRRPARCVMVLGTSSGAGKSWLCTALCRWYARQGLRVAPFKAQNMSNNARVVAGGEIGSAQYFQALAAGVEPTVQMNPLLLKPEADTRSQVVLLGRVNAELTALPWRTRCAQVWPLLAQTLDALRREYDVIVIEGAGSPAEINLQSSDVVNLRVARHADAACLLVSDIDRGGAFAHLYGTWALIPEEDRRRLKGFVLNRFRGDPGLLAPAPERMLELTGVPVVATIPMRTGHGLPEEDGWFQDRDRRAAARRAVEAGRGGASDGGGDGCEAAGIDEGAGAGLEAASLPAVDAPAMPEQIALLVPPRISNLDEFEPLAALHGVQLVAVRDAGMRPTLSPQDWIILPGSKHTSTDLAWLRRQGLDVWVKAHAARGGRVLGICGGLQILGRMLLDPLGLDGSGEGLGLLPLQTRFEHEKVLRHRSTHFETLPGAWAALSGVPVSGYEIHQGRTMPMDAADPVDAGGASSSATEGIRALPDALGWCNARGNVLGIYLHGLFENDAVLAALFGQRARTMAEVFDGLADHVAAGFAPGVLEGLLD</sequence>
<feature type="domain" description="CobB/CobQ-like glutamine amidotransferase" evidence="9">
    <location>
        <begin position="304"/>
        <end position="507"/>
    </location>
</feature>
<feature type="active site" description="Nucleophile" evidence="7">
    <location>
        <position position="386"/>
    </location>
</feature>
<dbReference type="GO" id="GO:0016874">
    <property type="term" value="F:ligase activity"/>
    <property type="evidence" value="ECO:0007669"/>
    <property type="project" value="UniProtKB-KW"/>
</dbReference>
<gene>
    <name evidence="7 10" type="primary">cobQ</name>
    <name evidence="10" type="ORF">HMPREF0551_0180</name>
</gene>
<dbReference type="SUPFAM" id="SSF52317">
    <property type="entry name" value="Class I glutamine amidotransferase-like"/>
    <property type="match status" value="1"/>
</dbReference>
<dbReference type="STRING" id="887898.HMPREF0551_0180"/>
<reference evidence="10 11" key="1">
    <citation type="submission" date="2010-12" db="EMBL/GenBank/DDBJ databases">
        <authorList>
            <person name="Muzny D."/>
            <person name="Qin X."/>
            <person name="Deng J."/>
            <person name="Jiang H."/>
            <person name="Liu Y."/>
            <person name="Qu J."/>
            <person name="Song X.-Z."/>
            <person name="Zhang L."/>
            <person name="Thornton R."/>
            <person name="Coyle M."/>
            <person name="Francisco L."/>
            <person name="Jackson L."/>
            <person name="Javaid M."/>
            <person name="Korchina V."/>
            <person name="Kovar C."/>
            <person name="Mata R."/>
            <person name="Mathew T."/>
            <person name="Ngo R."/>
            <person name="Nguyen L."/>
            <person name="Nguyen N."/>
            <person name="Okwuonu G."/>
            <person name="Ongeri F."/>
            <person name="Pham C."/>
            <person name="Simmons D."/>
            <person name="Wilczek-Boney K."/>
            <person name="Hale W."/>
            <person name="Jakkamsetti A."/>
            <person name="Pham P."/>
            <person name="Ruth R."/>
            <person name="San Lucas F."/>
            <person name="Warren J."/>
            <person name="Zhang J."/>
            <person name="Zhao Z."/>
            <person name="Zhou C."/>
            <person name="Zhu D."/>
            <person name="Lee S."/>
            <person name="Bess C."/>
            <person name="Blankenburg K."/>
            <person name="Forbes L."/>
            <person name="Fu Q."/>
            <person name="Gubbala S."/>
            <person name="Hirani K."/>
            <person name="Jayaseelan J.C."/>
            <person name="Lara F."/>
            <person name="Munidasa M."/>
            <person name="Palculict T."/>
            <person name="Patil S."/>
            <person name="Pu L.-L."/>
            <person name="Saada N."/>
            <person name="Tang L."/>
            <person name="Weissenberger G."/>
            <person name="Zhu Y."/>
            <person name="Hemphill L."/>
            <person name="Shang Y."/>
            <person name="Youmans B."/>
            <person name="Ayvaz T."/>
            <person name="Ross M."/>
            <person name="Santibanez J."/>
            <person name="Aqrawi P."/>
            <person name="Gross S."/>
            <person name="Joshi V."/>
            <person name="Fowler G."/>
            <person name="Nazareth L."/>
            <person name="Reid J."/>
            <person name="Worley K."/>
            <person name="Petrosino J."/>
            <person name="Highlander S."/>
            <person name="Gibbs R."/>
        </authorList>
    </citation>
    <scope>NUCLEOTIDE SEQUENCE [LARGE SCALE GENOMIC DNA]</scope>
    <source>
        <strain evidence="10 11">ATCC 51599</strain>
    </source>
</reference>
<dbReference type="Gene3D" id="3.40.50.880">
    <property type="match status" value="1"/>
</dbReference>
<evidence type="ECO:0000256" key="5">
    <source>
        <dbReference type="ARBA" id="ARBA00022962"/>
    </source>
</evidence>
<evidence type="ECO:0000256" key="4">
    <source>
        <dbReference type="ARBA" id="ARBA00022573"/>
    </source>
</evidence>
<keyword evidence="11" id="KW-1185">Reference proteome</keyword>
<dbReference type="InterPro" id="IPR004459">
    <property type="entry name" value="CobQ_synth"/>
</dbReference>
<dbReference type="PANTHER" id="PTHR21343:SF1">
    <property type="entry name" value="COBYRIC ACID SYNTHASE"/>
    <property type="match status" value="1"/>
</dbReference>
<comment type="caution">
    <text evidence="10">The sequence shown here is derived from an EMBL/GenBank/DDBJ whole genome shotgun (WGS) entry which is preliminary data.</text>
</comment>
<accession>E7RUL4</accession>
<evidence type="ECO:0000259" key="8">
    <source>
        <dbReference type="Pfam" id="PF01656"/>
    </source>
</evidence>
<dbReference type="PROSITE" id="PS51274">
    <property type="entry name" value="GATASE_COBBQ"/>
    <property type="match status" value="1"/>
</dbReference>
<dbReference type="EMBL" id="AEQP01000001">
    <property type="protein sequence ID" value="EFV95997.1"/>
    <property type="molecule type" value="Genomic_DNA"/>
</dbReference>
<name>E7RUL4_9BURK</name>
<dbReference type="CDD" id="cd01750">
    <property type="entry name" value="GATase1_CobQ"/>
    <property type="match status" value="1"/>
</dbReference>
<dbReference type="InterPro" id="IPR027417">
    <property type="entry name" value="P-loop_NTPase"/>
</dbReference>
<evidence type="ECO:0000256" key="2">
    <source>
        <dbReference type="ARBA" id="ARBA00006205"/>
    </source>
</evidence>
<evidence type="ECO:0000259" key="9">
    <source>
        <dbReference type="Pfam" id="PF07685"/>
    </source>
</evidence>
<evidence type="ECO:0000256" key="7">
    <source>
        <dbReference type="HAMAP-Rule" id="MF_00028"/>
    </source>
</evidence>
<dbReference type="UniPathway" id="UPA00148"/>
<dbReference type="Proteomes" id="UP000011021">
    <property type="component" value="Unassembled WGS sequence"/>
</dbReference>
<dbReference type="InterPro" id="IPR029062">
    <property type="entry name" value="Class_I_gatase-like"/>
</dbReference>
<dbReference type="InterPro" id="IPR002586">
    <property type="entry name" value="CobQ/CobB/MinD/ParA_Nub-bd_dom"/>
</dbReference>
<dbReference type="RefSeq" id="WP_005671946.1">
    <property type="nucleotide sequence ID" value="NZ_CP146288.1"/>
</dbReference>
<dbReference type="AlphaFoldDB" id="E7RUL4"/>
<evidence type="ECO:0000313" key="11">
    <source>
        <dbReference type="Proteomes" id="UP000011021"/>
    </source>
</evidence>
<dbReference type="PANTHER" id="PTHR21343">
    <property type="entry name" value="DETHIOBIOTIN SYNTHETASE"/>
    <property type="match status" value="1"/>
</dbReference>
<feature type="domain" description="CobQ/CobB/MinD/ParA nucleotide binding" evidence="8">
    <location>
        <begin position="14"/>
        <end position="236"/>
    </location>
</feature>
<dbReference type="InterPro" id="IPR047045">
    <property type="entry name" value="CobQ_N"/>
</dbReference>
<dbReference type="Gene3D" id="3.40.50.300">
    <property type="entry name" value="P-loop containing nucleotide triphosphate hydrolases"/>
    <property type="match status" value="1"/>
</dbReference>
<dbReference type="InterPro" id="IPR033949">
    <property type="entry name" value="CobQ_GATase1"/>
</dbReference>
<dbReference type="eggNOG" id="COG1492">
    <property type="taxonomic scope" value="Bacteria"/>
</dbReference>
<comment type="pathway">
    <text evidence="1 7">Cofactor biosynthesis; adenosylcobalamin biosynthesis.</text>
</comment>
<comment type="similarity">
    <text evidence="2 7">Belongs to the CobB/CobQ family. CobQ subfamily.</text>
</comment>
<organism evidence="10 11">
    <name type="scientific">Lautropia mirabilis ATCC 51599</name>
    <dbReference type="NCBI Taxonomy" id="887898"/>
    <lineage>
        <taxon>Bacteria</taxon>
        <taxon>Pseudomonadati</taxon>
        <taxon>Pseudomonadota</taxon>
        <taxon>Betaproteobacteria</taxon>
        <taxon>Burkholderiales</taxon>
        <taxon>Burkholderiaceae</taxon>
        <taxon>Lautropia</taxon>
    </lineage>
</organism>
<feature type="active site" evidence="7">
    <location>
        <position position="500"/>
    </location>
</feature>
<dbReference type="CDD" id="cd05389">
    <property type="entry name" value="CobQ_N"/>
    <property type="match status" value="1"/>
</dbReference>
<dbReference type="HOGENOM" id="CLU_019250_2_1_4"/>
<dbReference type="GO" id="GO:0015420">
    <property type="term" value="F:ABC-type vitamin B12 transporter activity"/>
    <property type="evidence" value="ECO:0007669"/>
    <property type="project" value="UniProtKB-UniRule"/>
</dbReference>
<protein>
    <recommendedName>
        <fullName evidence="3 7">Cobyric acid synthase</fullName>
    </recommendedName>
</protein>
<evidence type="ECO:0000256" key="6">
    <source>
        <dbReference type="ARBA" id="ARBA00025166"/>
    </source>
</evidence>
<dbReference type="NCBIfam" id="NF001989">
    <property type="entry name" value="PRK00784.1"/>
    <property type="match status" value="1"/>
</dbReference>